<dbReference type="EMBL" id="BONX01000052">
    <property type="protein sequence ID" value="GIH00339.1"/>
    <property type="molecule type" value="Genomic_DNA"/>
</dbReference>
<name>A0ABQ4F0A7_9ACTN</name>
<evidence type="ECO:0000313" key="2">
    <source>
        <dbReference type="Proteomes" id="UP000621500"/>
    </source>
</evidence>
<reference evidence="1 2" key="1">
    <citation type="submission" date="2021-01" db="EMBL/GenBank/DDBJ databases">
        <title>Whole genome shotgun sequence of Plantactinospora mayteni NBRC 109088.</title>
        <authorList>
            <person name="Komaki H."/>
            <person name="Tamura T."/>
        </authorList>
    </citation>
    <scope>NUCLEOTIDE SEQUENCE [LARGE SCALE GENOMIC DNA]</scope>
    <source>
        <strain evidence="1 2">NBRC 109088</strain>
    </source>
</reference>
<evidence type="ECO:0008006" key="3">
    <source>
        <dbReference type="Google" id="ProtNLM"/>
    </source>
</evidence>
<dbReference type="InterPro" id="IPR036689">
    <property type="entry name" value="ESAT-6-like_sf"/>
</dbReference>
<gene>
    <name evidence="1" type="ORF">Pma05_69110</name>
</gene>
<organism evidence="1 2">
    <name type="scientific">Plantactinospora mayteni</name>
    <dbReference type="NCBI Taxonomy" id="566021"/>
    <lineage>
        <taxon>Bacteria</taxon>
        <taxon>Bacillati</taxon>
        <taxon>Actinomycetota</taxon>
        <taxon>Actinomycetes</taxon>
        <taxon>Micromonosporales</taxon>
        <taxon>Micromonosporaceae</taxon>
        <taxon>Plantactinospora</taxon>
    </lineage>
</organism>
<accession>A0ABQ4F0A7</accession>
<dbReference type="Pfam" id="PF06013">
    <property type="entry name" value="WXG100"/>
    <property type="match status" value="1"/>
</dbReference>
<keyword evidence="2" id="KW-1185">Reference proteome</keyword>
<dbReference type="InterPro" id="IPR010310">
    <property type="entry name" value="T7SS_ESAT-6-like"/>
</dbReference>
<dbReference type="Proteomes" id="UP000621500">
    <property type="component" value="Unassembled WGS sequence"/>
</dbReference>
<dbReference type="SUPFAM" id="SSF140453">
    <property type="entry name" value="EsxAB dimer-like"/>
    <property type="match status" value="1"/>
</dbReference>
<dbReference type="Gene3D" id="1.10.287.1060">
    <property type="entry name" value="ESAT-6-like"/>
    <property type="match status" value="1"/>
</dbReference>
<protein>
    <recommendedName>
        <fullName evidence="3">WXG100 family type VII secretion target</fullName>
    </recommendedName>
</protein>
<sequence>MKGAAVAGGTEELVQNYLEEMRETSGQVRVQANLIESEVKGAIQTGTSQMPEDWMGAGGAMFGEVNTGYQQQLDRIRTALEGLAELLNRVAEKHEFTDSQIRASMIDLGEGIPGTALDGNTSSGVYAALKV</sequence>
<comment type="caution">
    <text evidence="1">The sequence shown here is derived from an EMBL/GenBank/DDBJ whole genome shotgun (WGS) entry which is preliminary data.</text>
</comment>
<proteinExistence type="predicted"/>
<evidence type="ECO:0000313" key="1">
    <source>
        <dbReference type="EMBL" id="GIH00339.1"/>
    </source>
</evidence>